<dbReference type="AlphaFoldDB" id="A0A9Q3DM98"/>
<comment type="caution">
    <text evidence="2">The sequence shown here is derived from an EMBL/GenBank/DDBJ whole genome shotgun (WGS) entry which is preliminary data.</text>
</comment>
<feature type="region of interest" description="Disordered" evidence="1">
    <location>
        <begin position="77"/>
        <end position="159"/>
    </location>
</feature>
<sequence length="245" mass="27904">MSNSTRNKSNSEGSNRDICEPVRLVLHSLKGQRLGIVALNTPMRNELLEYSQKAPQRGLNSEIIQWMESTIIQTSNQKYKGLSQQKEGGKQERSPSSFYQQATSQPTSPKREEEQEKELEENIFPKLQDSKNPKVFHGQFSQHGKDLHGIQGQRGAKNEKPPFFKEITFSPYLLNTLTEIRNSILPLKDIKNSLLLLKELSSSILSLSQIVVQNKNKIDNIKFMVENNKPKVLTDSTQKLIQGQQ</sequence>
<gene>
    <name evidence="2" type="ORF">O181_042172</name>
</gene>
<evidence type="ECO:0000256" key="1">
    <source>
        <dbReference type="SAM" id="MobiDB-lite"/>
    </source>
</evidence>
<evidence type="ECO:0000313" key="3">
    <source>
        <dbReference type="Proteomes" id="UP000765509"/>
    </source>
</evidence>
<organism evidence="2 3">
    <name type="scientific">Austropuccinia psidii MF-1</name>
    <dbReference type="NCBI Taxonomy" id="1389203"/>
    <lineage>
        <taxon>Eukaryota</taxon>
        <taxon>Fungi</taxon>
        <taxon>Dikarya</taxon>
        <taxon>Basidiomycota</taxon>
        <taxon>Pucciniomycotina</taxon>
        <taxon>Pucciniomycetes</taxon>
        <taxon>Pucciniales</taxon>
        <taxon>Sphaerophragmiaceae</taxon>
        <taxon>Austropuccinia</taxon>
    </lineage>
</organism>
<dbReference type="Proteomes" id="UP000765509">
    <property type="component" value="Unassembled WGS sequence"/>
</dbReference>
<keyword evidence="3" id="KW-1185">Reference proteome</keyword>
<feature type="compositionally biased region" description="Polar residues" evidence="1">
    <location>
        <begin position="77"/>
        <end position="86"/>
    </location>
</feature>
<proteinExistence type="predicted"/>
<reference evidence="2" key="1">
    <citation type="submission" date="2021-03" db="EMBL/GenBank/DDBJ databases">
        <title>Draft genome sequence of rust myrtle Austropuccinia psidii MF-1, a brazilian biotype.</title>
        <authorList>
            <person name="Quecine M.C."/>
            <person name="Pachon D.M.R."/>
            <person name="Bonatelli M.L."/>
            <person name="Correr F.H."/>
            <person name="Franceschini L.M."/>
            <person name="Leite T.F."/>
            <person name="Margarido G.R.A."/>
            <person name="Almeida C.A."/>
            <person name="Ferrarezi J.A."/>
            <person name="Labate C.A."/>
        </authorList>
    </citation>
    <scope>NUCLEOTIDE SEQUENCE</scope>
    <source>
        <strain evidence="2">MF-1</strain>
    </source>
</reference>
<accession>A0A9Q3DM98</accession>
<name>A0A9Q3DM98_9BASI</name>
<protein>
    <submittedName>
        <fullName evidence="2">Uncharacterized protein</fullName>
    </submittedName>
</protein>
<feature type="compositionally biased region" description="Polar residues" evidence="1">
    <location>
        <begin position="94"/>
        <end position="108"/>
    </location>
</feature>
<dbReference type="EMBL" id="AVOT02016831">
    <property type="protein sequence ID" value="MBW0502457.1"/>
    <property type="molecule type" value="Genomic_DNA"/>
</dbReference>
<evidence type="ECO:0000313" key="2">
    <source>
        <dbReference type="EMBL" id="MBW0502457.1"/>
    </source>
</evidence>